<keyword evidence="2" id="KW-1185">Reference proteome</keyword>
<sequence>MEKVPLRARSTLRFMKVFHFVVHAFLYALIEDVFSVHVETALGQHLGSLKLNGSRDENYLRRFLDQHLKSKGDCKHFKFRVVQLSLRSMGNHNPGYVKLLENVKQVRNRLFSLIKGNFCISEADETSMNYHMESFLEDALEKLNDDSLIRKVDSVNCTDYNLLFDELENWIQEDESYGDKSQERNCSFNEQHDGISNY</sequence>
<reference evidence="1" key="1">
    <citation type="submission" date="2022-11" db="EMBL/GenBank/DDBJ databases">
        <title>Centuries of genome instability and evolution in soft-shell clam transmissible cancer (bioRxiv).</title>
        <authorList>
            <person name="Hart S.F.M."/>
            <person name="Yonemitsu M.A."/>
            <person name="Giersch R.M."/>
            <person name="Beal B.F."/>
            <person name="Arriagada G."/>
            <person name="Davis B.W."/>
            <person name="Ostrander E.A."/>
            <person name="Goff S.P."/>
            <person name="Metzger M.J."/>
        </authorList>
    </citation>
    <scope>NUCLEOTIDE SEQUENCE</scope>
    <source>
        <strain evidence="1">MELC-2E11</strain>
        <tissue evidence="1">Siphon/mantle</tissue>
    </source>
</reference>
<evidence type="ECO:0000313" key="2">
    <source>
        <dbReference type="Proteomes" id="UP001164746"/>
    </source>
</evidence>
<dbReference type="Proteomes" id="UP001164746">
    <property type="component" value="Chromosome 17"/>
</dbReference>
<dbReference type="EMBL" id="CP111028">
    <property type="protein sequence ID" value="WAR30387.1"/>
    <property type="molecule type" value="Genomic_DNA"/>
</dbReference>
<accession>A0ABY7GAN4</accession>
<protein>
    <submittedName>
        <fullName evidence="1">Uncharacterized protein</fullName>
    </submittedName>
</protein>
<organism evidence="1 2">
    <name type="scientific">Mya arenaria</name>
    <name type="common">Soft-shell clam</name>
    <dbReference type="NCBI Taxonomy" id="6604"/>
    <lineage>
        <taxon>Eukaryota</taxon>
        <taxon>Metazoa</taxon>
        <taxon>Spiralia</taxon>
        <taxon>Lophotrochozoa</taxon>
        <taxon>Mollusca</taxon>
        <taxon>Bivalvia</taxon>
        <taxon>Autobranchia</taxon>
        <taxon>Heteroconchia</taxon>
        <taxon>Euheterodonta</taxon>
        <taxon>Imparidentia</taxon>
        <taxon>Neoheterodontei</taxon>
        <taxon>Myida</taxon>
        <taxon>Myoidea</taxon>
        <taxon>Myidae</taxon>
        <taxon>Mya</taxon>
    </lineage>
</organism>
<proteinExistence type="predicted"/>
<gene>
    <name evidence="1" type="ORF">MAR_032929</name>
</gene>
<name>A0ABY7GAN4_MYAAR</name>
<evidence type="ECO:0000313" key="1">
    <source>
        <dbReference type="EMBL" id="WAR30387.1"/>
    </source>
</evidence>